<dbReference type="Gene3D" id="3.30.505.10">
    <property type="entry name" value="SH2 domain"/>
    <property type="match status" value="1"/>
</dbReference>
<dbReference type="Pfam" id="PF00531">
    <property type="entry name" value="Death"/>
    <property type="match status" value="1"/>
</dbReference>
<dbReference type="GO" id="GO:0007165">
    <property type="term" value="P:signal transduction"/>
    <property type="evidence" value="ECO:0007669"/>
    <property type="project" value="InterPro"/>
</dbReference>
<evidence type="ECO:0000313" key="6">
    <source>
        <dbReference type="Proteomes" id="UP001152320"/>
    </source>
</evidence>
<evidence type="ECO:0000313" key="5">
    <source>
        <dbReference type="EMBL" id="KAJ8029838.1"/>
    </source>
</evidence>
<dbReference type="SUPFAM" id="SSF55550">
    <property type="entry name" value="SH2 domain"/>
    <property type="match status" value="1"/>
</dbReference>
<feature type="region of interest" description="Disordered" evidence="2">
    <location>
        <begin position="199"/>
        <end position="218"/>
    </location>
</feature>
<evidence type="ECO:0000259" key="3">
    <source>
        <dbReference type="PROSITE" id="PS50001"/>
    </source>
</evidence>
<feature type="domain" description="SH2" evidence="3">
    <location>
        <begin position="225"/>
        <end position="316"/>
    </location>
</feature>
<feature type="compositionally biased region" description="Basic and acidic residues" evidence="2">
    <location>
        <begin position="486"/>
        <end position="532"/>
    </location>
</feature>
<evidence type="ECO:0000256" key="2">
    <source>
        <dbReference type="SAM" id="MobiDB-lite"/>
    </source>
</evidence>
<proteinExistence type="predicted"/>
<evidence type="ECO:0000256" key="1">
    <source>
        <dbReference type="PROSITE-ProRule" id="PRU00191"/>
    </source>
</evidence>
<dbReference type="InterPro" id="IPR011029">
    <property type="entry name" value="DEATH-like_dom_sf"/>
</dbReference>
<dbReference type="OrthoDB" id="9938362at2759"/>
<feature type="compositionally biased region" description="Polar residues" evidence="2">
    <location>
        <begin position="461"/>
        <end position="477"/>
    </location>
</feature>
<feature type="compositionally biased region" description="Polar residues" evidence="2">
    <location>
        <begin position="397"/>
        <end position="406"/>
    </location>
</feature>
<gene>
    <name evidence="5" type="ORF">HOLleu_29345</name>
</gene>
<dbReference type="AlphaFoldDB" id="A0A9Q1BN64"/>
<feature type="region of interest" description="Disordered" evidence="2">
    <location>
        <begin position="376"/>
        <end position="427"/>
    </location>
</feature>
<dbReference type="SUPFAM" id="SSF47986">
    <property type="entry name" value="DEATH domain"/>
    <property type="match status" value="1"/>
</dbReference>
<dbReference type="PANTHER" id="PTHR14247:SF8">
    <property type="entry name" value="RAS-GEF DOMAIN-CONTAINING PROTEIN"/>
    <property type="match status" value="1"/>
</dbReference>
<accession>A0A9Q1BN64</accession>
<organism evidence="5 6">
    <name type="scientific">Holothuria leucospilota</name>
    <name type="common">Black long sea cucumber</name>
    <name type="synonym">Mertensiothuria leucospilota</name>
    <dbReference type="NCBI Taxonomy" id="206669"/>
    <lineage>
        <taxon>Eukaryota</taxon>
        <taxon>Metazoa</taxon>
        <taxon>Echinodermata</taxon>
        <taxon>Eleutherozoa</taxon>
        <taxon>Echinozoa</taxon>
        <taxon>Holothuroidea</taxon>
        <taxon>Aspidochirotacea</taxon>
        <taxon>Aspidochirotida</taxon>
        <taxon>Holothuriidae</taxon>
        <taxon>Holothuria</taxon>
    </lineage>
</organism>
<sequence>MFMYNNTYAVYRKSDGAVAVLTNAQFQGNPPAMLDGSKFGNLLSEVEFVLMYAVAKTDHSIQQGLKFHHNDVILILAECRDTYVGITARKRVGIFPSKLVHIITQRRMCIFNGMVLRMTPNSKVKSEDDYGINQHYDTTVYEITKSPNGLFSWVTHDGYEVSLHVLTEKALTAENTNDDHFYEAIHEVSYCGTTLQEKKRMPLPQPGEGKDSASQGDSSLEGEIWFHGDLSREEAEKVLKEDGDFLVRFMSNFPWVYVLSCKTETGYEHFRLRLNKRSYYHTNGGDFRSIRNLIYVHQNEGQPVSKDPSTVIRRAVPNTTYQAPPLDEIYEDYNPDCGDKDDYEPIGETREDELDLIKDHSVKSLITVFSNETSKSVAGSDAPFRSPPNEEKKSGDETLSTDTRGNSADGLHEKSENEFSSSSTGNEPKYILEMQTIKEEIGSLKSLLQSFLKMGAHSENVKQSKAPSKSENLSEFTDNTDEEVEVTNKPRPEKELPKSKLSDDSREQITPERASYDMTRRNEGETTAHSEEMRKLKEEMNFLRSRLELLAFQNVDVQPQILETYLPCKENEQSVGGNTKEPAAASQQEESYIENVVEYDEENPNQKDLFPEVESIQRRMHLKQELQFHWQMEITDQLRDIVAMYLEPEFFHEVGKKLGVHKNRRTQIENERTDIVERTYELLGQWHQKQGHMATIGKLIESLEPFNPEDFNAILEDFYDEVEDNYSKFT</sequence>
<dbReference type="CDD" id="cd00173">
    <property type="entry name" value="SH2"/>
    <property type="match status" value="1"/>
</dbReference>
<dbReference type="PROSITE" id="PS50017">
    <property type="entry name" value="DEATH_DOMAIN"/>
    <property type="match status" value="1"/>
</dbReference>
<feature type="compositionally biased region" description="Acidic residues" evidence="2">
    <location>
        <begin position="328"/>
        <end position="346"/>
    </location>
</feature>
<dbReference type="Proteomes" id="UP001152320">
    <property type="component" value="Chromosome 14"/>
</dbReference>
<dbReference type="InterPro" id="IPR051853">
    <property type="entry name" value="SH2-Ras-GEF_adapter"/>
</dbReference>
<dbReference type="InterPro" id="IPR000980">
    <property type="entry name" value="SH2"/>
</dbReference>
<dbReference type="PANTHER" id="PTHR14247">
    <property type="entry name" value="BREAST CANCER ANTI-ESTROGEN RESISTANCE PROTEIN 3 HOMOLOG-LIKE PROTEIN"/>
    <property type="match status" value="1"/>
</dbReference>
<dbReference type="InterPro" id="IPR000488">
    <property type="entry name" value="Death_dom"/>
</dbReference>
<reference evidence="5" key="1">
    <citation type="submission" date="2021-10" db="EMBL/GenBank/DDBJ databases">
        <title>Tropical sea cucumber genome reveals ecological adaptation and Cuvierian tubules defense mechanism.</title>
        <authorList>
            <person name="Chen T."/>
        </authorList>
    </citation>
    <scope>NUCLEOTIDE SEQUENCE</scope>
    <source>
        <strain evidence="5">Nanhai2018</strain>
        <tissue evidence="5">Muscle</tissue>
    </source>
</reference>
<dbReference type="SMART" id="SM00252">
    <property type="entry name" value="SH2"/>
    <property type="match status" value="1"/>
</dbReference>
<keyword evidence="1" id="KW-0727">SH2 domain</keyword>
<dbReference type="Pfam" id="PF00017">
    <property type="entry name" value="SH2"/>
    <property type="match status" value="1"/>
</dbReference>
<comment type="caution">
    <text evidence="5">The sequence shown here is derived from an EMBL/GenBank/DDBJ whole genome shotgun (WGS) entry which is preliminary data.</text>
</comment>
<feature type="region of interest" description="Disordered" evidence="2">
    <location>
        <begin position="326"/>
        <end position="346"/>
    </location>
</feature>
<feature type="region of interest" description="Disordered" evidence="2">
    <location>
        <begin position="458"/>
        <end position="532"/>
    </location>
</feature>
<name>A0A9Q1BN64_HOLLE</name>
<dbReference type="CDD" id="cd01670">
    <property type="entry name" value="Death"/>
    <property type="match status" value="1"/>
</dbReference>
<evidence type="ECO:0000259" key="4">
    <source>
        <dbReference type="PROSITE" id="PS50017"/>
    </source>
</evidence>
<dbReference type="EMBL" id="JAIZAY010000014">
    <property type="protein sequence ID" value="KAJ8029838.1"/>
    <property type="molecule type" value="Genomic_DNA"/>
</dbReference>
<protein>
    <submittedName>
        <fullName evidence="5">SHC-transforming protein-like 1</fullName>
    </submittedName>
</protein>
<feature type="domain" description="Death" evidence="4">
    <location>
        <begin position="653"/>
        <end position="719"/>
    </location>
</feature>
<keyword evidence="6" id="KW-1185">Reference proteome</keyword>
<dbReference type="InterPro" id="IPR036860">
    <property type="entry name" value="SH2_dom_sf"/>
</dbReference>
<dbReference type="PROSITE" id="PS50001">
    <property type="entry name" value="SH2"/>
    <property type="match status" value="1"/>
</dbReference>
<dbReference type="Gene3D" id="1.10.533.10">
    <property type="entry name" value="Death Domain, Fas"/>
    <property type="match status" value="1"/>
</dbReference>